<keyword evidence="1" id="KW-0812">Transmembrane</keyword>
<feature type="transmembrane region" description="Helical" evidence="1">
    <location>
        <begin position="97"/>
        <end position="122"/>
    </location>
</feature>
<sequence length="361" mass="42372">MINFIPLDLYYVYFINVSLAIVLFTLIHSWTLELDDPKNLIYTKSVGYIFLILIILYIGLRPISGRYFADMRTYANTFLYYAKGGELKTEKDLFFEIFIKLCTSIMTVQNFFLVCAILYIYPMYRVSKTFFKEYWFYSFLLFVVSFSFWPYAVNGIRNGIATSIFLLAISFYKQKPIMITFLVLSALFHKTLLLPIFAFAITLLYSNPKTYLILWVLAIPLSLGLGSFWEAIFTSLGFADDRIGGYLSNGGGGSKFRFDFLFYSSFPLISGCYYVFKKEFQDKLYNQLFCTYLISNAFWILVIRAAFSNRFAYLSWFLMSLIIIYPLLKEKHHINQHIVIGQVVLAYFGFTYLMYSFYYIE</sequence>
<feature type="transmembrane region" description="Helical" evidence="1">
    <location>
        <begin position="340"/>
        <end position="360"/>
    </location>
</feature>
<evidence type="ECO:0000256" key="1">
    <source>
        <dbReference type="SAM" id="Phobius"/>
    </source>
</evidence>
<organism evidence="2 3">
    <name type="scientific">Pseudotamlana haliotis</name>
    <dbReference type="NCBI Taxonomy" id="2614804"/>
    <lineage>
        <taxon>Bacteria</taxon>
        <taxon>Pseudomonadati</taxon>
        <taxon>Bacteroidota</taxon>
        <taxon>Flavobacteriia</taxon>
        <taxon>Flavobacteriales</taxon>
        <taxon>Flavobacteriaceae</taxon>
        <taxon>Pseudotamlana</taxon>
    </lineage>
</organism>
<keyword evidence="1" id="KW-1133">Transmembrane helix</keyword>
<dbReference type="RefSeq" id="WP_150935839.1">
    <property type="nucleotide sequence ID" value="NZ_WAAT01000004.1"/>
</dbReference>
<gene>
    <name evidence="2" type="ORF">F6U93_00650</name>
</gene>
<feature type="transmembrane region" description="Helical" evidence="1">
    <location>
        <begin position="178"/>
        <end position="205"/>
    </location>
</feature>
<dbReference type="EMBL" id="WAAT01000004">
    <property type="protein sequence ID" value="KAB1071273.1"/>
    <property type="molecule type" value="Genomic_DNA"/>
</dbReference>
<dbReference type="AlphaFoldDB" id="A0A6N6MMC0"/>
<feature type="transmembrane region" description="Helical" evidence="1">
    <location>
        <begin position="311"/>
        <end position="328"/>
    </location>
</feature>
<name>A0A6N6MMC0_9FLAO</name>
<proteinExistence type="predicted"/>
<feature type="transmembrane region" description="Helical" evidence="1">
    <location>
        <begin position="212"/>
        <end position="238"/>
    </location>
</feature>
<evidence type="ECO:0000313" key="2">
    <source>
        <dbReference type="EMBL" id="KAB1071273.1"/>
    </source>
</evidence>
<accession>A0A6N6MMC0</accession>
<dbReference type="Proteomes" id="UP000441333">
    <property type="component" value="Unassembled WGS sequence"/>
</dbReference>
<protein>
    <submittedName>
        <fullName evidence="2">EpsG family protein</fullName>
    </submittedName>
</protein>
<keyword evidence="1" id="KW-0472">Membrane</keyword>
<evidence type="ECO:0000313" key="3">
    <source>
        <dbReference type="Proteomes" id="UP000441333"/>
    </source>
</evidence>
<dbReference type="Pfam" id="PF14897">
    <property type="entry name" value="EpsG"/>
    <property type="match status" value="1"/>
</dbReference>
<feature type="transmembrane region" description="Helical" evidence="1">
    <location>
        <begin position="156"/>
        <end position="172"/>
    </location>
</feature>
<dbReference type="InterPro" id="IPR049458">
    <property type="entry name" value="EpsG-like"/>
</dbReference>
<reference evidence="2 3" key="1">
    <citation type="submission" date="2019-09" db="EMBL/GenBank/DDBJ databases">
        <authorList>
            <person name="Cao W.R."/>
        </authorList>
    </citation>
    <scope>NUCLEOTIDE SEQUENCE [LARGE SCALE GENOMIC DNA]</scope>
    <source>
        <strain evidence="2 3">B1N29</strain>
    </source>
</reference>
<keyword evidence="3" id="KW-1185">Reference proteome</keyword>
<feature type="transmembrane region" description="Helical" evidence="1">
    <location>
        <begin position="40"/>
        <end position="60"/>
    </location>
</feature>
<feature type="transmembrane region" description="Helical" evidence="1">
    <location>
        <begin position="288"/>
        <end position="305"/>
    </location>
</feature>
<feature type="transmembrane region" description="Helical" evidence="1">
    <location>
        <begin position="9"/>
        <end position="28"/>
    </location>
</feature>
<comment type="caution">
    <text evidence="2">The sequence shown here is derived from an EMBL/GenBank/DDBJ whole genome shotgun (WGS) entry which is preliminary data.</text>
</comment>
<feature type="transmembrane region" description="Helical" evidence="1">
    <location>
        <begin position="134"/>
        <end position="151"/>
    </location>
</feature>